<evidence type="ECO:0000256" key="5">
    <source>
        <dbReference type="ARBA" id="ARBA00022771"/>
    </source>
</evidence>
<dbReference type="CDD" id="cd18008">
    <property type="entry name" value="DEXDc_SHPRH-like"/>
    <property type="match status" value="1"/>
</dbReference>
<keyword evidence="6" id="KW-0378">Hydrolase</keyword>
<comment type="subcellular location">
    <subcellularLocation>
        <location evidence="1">Nucleus</location>
    </subcellularLocation>
</comment>
<keyword evidence="5 10" id="KW-0863">Zinc-finger</keyword>
<dbReference type="PROSITE" id="PS00518">
    <property type="entry name" value="ZF_RING_1"/>
    <property type="match status" value="1"/>
</dbReference>
<dbReference type="InterPro" id="IPR013083">
    <property type="entry name" value="Znf_RING/FYVE/PHD"/>
</dbReference>
<dbReference type="Pfam" id="PF00271">
    <property type="entry name" value="Helicase_C"/>
    <property type="match status" value="1"/>
</dbReference>
<dbReference type="STRING" id="363999.A0A439D935"/>
<keyword evidence="3" id="KW-0479">Metal-binding</keyword>
<dbReference type="CDD" id="cd18793">
    <property type="entry name" value="SF2_C_SNF"/>
    <property type="match status" value="1"/>
</dbReference>
<dbReference type="InterPro" id="IPR001841">
    <property type="entry name" value="Znf_RING"/>
</dbReference>
<keyword evidence="7" id="KW-0347">Helicase</keyword>
<dbReference type="GO" id="GO:0008270">
    <property type="term" value="F:zinc ion binding"/>
    <property type="evidence" value="ECO:0007669"/>
    <property type="project" value="UniProtKB-KW"/>
</dbReference>
<evidence type="ECO:0000256" key="4">
    <source>
        <dbReference type="ARBA" id="ARBA00022741"/>
    </source>
</evidence>
<dbReference type="GO" id="GO:0008094">
    <property type="term" value="F:ATP-dependent activity, acting on DNA"/>
    <property type="evidence" value="ECO:0007669"/>
    <property type="project" value="TreeGrafter"/>
</dbReference>
<evidence type="ECO:0000256" key="12">
    <source>
        <dbReference type="SAM" id="MobiDB-lite"/>
    </source>
</evidence>
<evidence type="ECO:0000256" key="9">
    <source>
        <dbReference type="ARBA" id="ARBA00022840"/>
    </source>
</evidence>
<sequence length="1078" mass="120460">MSTFPYPHAHQGFEMLEPERLPVGHDPNLSIRPHPFDGGLPGPCEDMQYNDGGMRYDYTAAGAGGSSVNNEPGQYIPEGPPYFGTSDSIESSMKNEPDQYFQGNPPYFAPTGAGDSSMKNEPGQYIPGGPPYFAATGNGDSSMKNEPDQYFQGNPPYFATTGIGESSMCNQPDQYRLGGLPYFAGGFPIKNEPDQYYLGGPPHFGDLPLPHLPLAGLPPNYDPYDDREREAIRNLLDVPDVDIPIWNRQREPAALQKKLMPHQRVGLTWLINQEESPHKGGILADDMGLGKTIQAIALILCRPPADGTRKTTLIVVPTSLLHQWEREIDDKVKPGHKLKTFIFHSGKKRNLTVARLLSYDVVLTTYGTLAYEWKQIYEKRKTDGAMLLASHAIFHRIILDEAHNIKNRNSQTSKAVDRLRSTYRLCMTGTPLMNRLDELYPLIRFLRIAPYQEWDNFRRNLTSIKGGETRALKQLHVLLGRILLRRTEKTMVDGQPILTLPDLTVHTVQAVFDKDQLEYYQALEQRSQLRMNRYLREGTVTRNYWYILLLILRLRQCCCHPHLIKDHAIPEGVSMTPEEMTKLAYSLTKRVVDRIKHQNGFECPMCHGSTENPIIIYPCGHHVCADCITNMASIGETGMEAEADGGGAIMGKCPTEGCSEFVDSKQVICYKNFREVHLSDDDKRDQGVGSPDEEDLDEEDADEEGNLKDFVVSDGYESSDEGGSTKDLSGSSLPTSESPNNSQSSRHGPESELDPVPSEKADDSDDSDDSLPPIDSILANLKKGAEAKPKPKTPLTDLSSARRNEGNNAGCSRAKQQKKAAMKHSNSGSEDDLANEDSSVDSGRKRKRPSGKGIAKPKKMPKKGKGRRTELTLGALKKSSLNSAAAKERWFKKLRKDWETSAKIDKAMELLGMIRRDFPNEKTLVFSQFTSFLDLMEIPISDDGYNYRRYDGSMPNGDRDAAVDDFMKKPEVKVMLVSLRCGNAGLNLYAATRVIMLDPFWNPSVEDQAIKRAHRLGQTKPVTAYRILVKETVEDRILALQEKKRQLVSDVLNAEARKGVSRLSVSELAGLFGINWTR</sequence>
<keyword evidence="17" id="KW-1185">Reference proteome</keyword>
<keyword evidence="9" id="KW-0067">ATP-binding</keyword>
<organism evidence="16 17">
    <name type="scientific">Xylaria grammica</name>
    <dbReference type="NCBI Taxonomy" id="363999"/>
    <lineage>
        <taxon>Eukaryota</taxon>
        <taxon>Fungi</taxon>
        <taxon>Dikarya</taxon>
        <taxon>Ascomycota</taxon>
        <taxon>Pezizomycotina</taxon>
        <taxon>Sordariomycetes</taxon>
        <taxon>Xylariomycetidae</taxon>
        <taxon>Xylariales</taxon>
        <taxon>Xylariaceae</taxon>
        <taxon>Xylaria</taxon>
    </lineage>
</organism>
<feature type="domain" description="Helicase ATP-binding" evidence="14">
    <location>
        <begin position="272"/>
        <end position="449"/>
    </location>
</feature>
<dbReference type="InterPro" id="IPR001650">
    <property type="entry name" value="Helicase_C-like"/>
</dbReference>
<evidence type="ECO:0000256" key="6">
    <source>
        <dbReference type="ARBA" id="ARBA00022801"/>
    </source>
</evidence>
<dbReference type="Pfam" id="PF00176">
    <property type="entry name" value="SNF2-rel_dom"/>
    <property type="match status" value="1"/>
</dbReference>
<evidence type="ECO:0000259" key="13">
    <source>
        <dbReference type="PROSITE" id="PS50089"/>
    </source>
</evidence>
<comment type="similarity">
    <text evidence="2">Belongs to the SNF2/RAD54 helicase family.</text>
</comment>
<dbReference type="SUPFAM" id="SSF52540">
    <property type="entry name" value="P-loop containing nucleoside triphosphate hydrolases"/>
    <property type="match status" value="2"/>
</dbReference>
<feature type="compositionally biased region" description="Basic residues" evidence="12">
    <location>
        <begin position="844"/>
        <end position="866"/>
    </location>
</feature>
<keyword evidence="8" id="KW-0862">Zinc</keyword>
<dbReference type="PROSITE" id="PS50089">
    <property type="entry name" value="ZF_RING_2"/>
    <property type="match status" value="1"/>
</dbReference>
<evidence type="ECO:0000256" key="8">
    <source>
        <dbReference type="ARBA" id="ARBA00022833"/>
    </source>
</evidence>
<dbReference type="InterPro" id="IPR017907">
    <property type="entry name" value="Znf_RING_CS"/>
</dbReference>
<feature type="region of interest" description="Disordered" evidence="12">
    <location>
        <begin position="681"/>
        <end position="875"/>
    </location>
</feature>
<feature type="domain" description="RING-type" evidence="13">
    <location>
        <begin position="603"/>
        <end position="654"/>
    </location>
</feature>
<keyword evidence="4" id="KW-0547">Nucleotide-binding</keyword>
<dbReference type="Gene3D" id="3.30.40.10">
    <property type="entry name" value="Zinc/RING finger domain, C3HC4 (zinc finger)"/>
    <property type="match status" value="1"/>
</dbReference>
<evidence type="ECO:0000256" key="10">
    <source>
        <dbReference type="PROSITE-ProRule" id="PRU00175"/>
    </source>
</evidence>
<evidence type="ECO:0000256" key="7">
    <source>
        <dbReference type="ARBA" id="ARBA00022806"/>
    </source>
</evidence>
<dbReference type="InterPro" id="IPR014001">
    <property type="entry name" value="Helicase_ATP-bd"/>
</dbReference>
<reference evidence="16 17" key="1">
    <citation type="submission" date="2018-12" db="EMBL/GenBank/DDBJ databases">
        <title>Draft genome sequence of Xylaria grammica IHI A82.</title>
        <authorList>
            <person name="Buettner E."/>
            <person name="Kellner H."/>
        </authorList>
    </citation>
    <scope>NUCLEOTIDE SEQUENCE [LARGE SCALE GENOMIC DNA]</scope>
    <source>
        <strain evidence="16 17">IHI A82</strain>
    </source>
</reference>
<dbReference type="AlphaFoldDB" id="A0A439D935"/>
<dbReference type="PANTHER" id="PTHR45626:SF16">
    <property type="entry name" value="ATP-DEPENDENT HELICASE ULS1"/>
    <property type="match status" value="1"/>
</dbReference>
<dbReference type="InterPro" id="IPR038718">
    <property type="entry name" value="SNF2-like_sf"/>
</dbReference>
<evidence type="ECO:0000256" key="2">
    <source>
        <dbReference type="ARBA" id="ARBA00007025"/>
    </source>
</evidence>
<dbReference type="InterPro" id="IPR027417">
    <property type="entry name" value="P-loop_NTPase"/>
</dbReference>
<keyword evidence="11" id="KW-0175">Coiled coil</keyword>
<comment type="caution">
    <text evidence="16">The sequence shown here is derived from an EMBL/GenBank/DDBJ whole genome shotgun (WGS) entry which is preliminary data.</text>
</comment>
<feature type="compositionally biased region" description="Polar residues" evidence="12">
    <location>
        <begin position="726"/>
        <end position="746"/>
    </location>
</feature>
<evidence type="ECO:0000256" key="1">
    <source>
        <dbReference type="ARBA" id="ARBA00004123"/>
    </source>
</evidence>
<dbReference type="InterPro" id="IPR049730">
    <property type="entry name" value="SNF2/RAD54-like_C"/>
</dbReference>
<evidence type="ECO:0000256" key="11">
    <source>
        <dbReference type="SAM" id="Coils"/>
    </source>
</evidence>
<dbReference type="GO" id="GO:0016787">
    <property type="term" value="F:hydrolase activity"/>
    <property type="evidence" value="ECO:0007669"/>
    <property type="project" value="UniProtKB-KW"/>
</dbReference>
<feature type="domain" description="Helicase C-terminal" evidence="15">
    <location>
        <begin position="906"/>
        <end position="1069"/>
    </location>
</feature>
<dbReference type="PROSITE" id="PS51194">
    <property type="entry name" value="HELICASE_CTER"/>
    <property type="match status" value="1"/>
</dbReference>
<name>A0A439D935_9PEZI</name>
<proteinExistence type="inferred from homology"/>
<dbReference type="Proteomes" id="UP000286045">
    <property type="component" value="Unassembled WGS sequence"/>
</dbReference>
<dbReference type="InterPro" id="IPR050628">
    <property type="entry name" value="SNF2_RAD54_helicase_TF"/>
</dbReference>
<gene>
    <name evidence="16" type="ORF">EKO27_g4182</name>
</gene>
<dbReference type="InterPro" id="IPR018957">
    <property type="entry name" value="Znf_C3HC4_RING-type"/>
</dbReference>
<dbReference type="InterPro" id="IPR000330">
    <property type="entry name" value="SNF2_N"/>
</dbReference>
<dbReference type="Gene3D" id="3.40.50.300">
    <property type="entry name" value="P-loop containing nucleotide triphosphate hydrolases"/>
    <property type="match status" value="1"/>
</dbReference>
<dbReference type="SUPFAM" id="SSF57850">
    <property type="entry name" value="RING/U-box"/>
    <property type="match status" value="1"/>
</dbReference>
<evidence type="ECO:0000313" key="16">
    <source>
        <dbReference type="EMBL" id="RWA10912.1"/>
    </source>
</evidence>
<dbReference type="Gene3D" id="3.40.50.10810">
    <property type="entry name" value="Tandem AAA-ATPase domain"/>
    <property type="match status" value="1"/>
</dbReference>
<dbReference type="PANTHER" id="PTHR45626">
    <property type="entry name" value="TRANSCRIPTION TERMINATION FACTOR 2-RELATED"/>
    <property type="match status" value="1"/>
</dbReference>
<dbReference type="PROSITE" id="PS51192">
    <property type="entry name" value="HELICASE_ATP_BIND_1"/>
    <property type="match status" value="1"/>
</dbReference>
<dbReference type="SMART" id="SM00490">
    <property type="entry name" value="HELICc"/>
    <property type="match status" value="1"/>
</dbReference>
<dbReference type="GO" id="GO:0000724">
    <property type="term" value="P:double-strand break repair via homologous recombination"/>
    <property type="evidence" value="ECO:0007669"/>
    <property type="project" value="TreeGrafter"/>
</dbReference>
<dbReference type="PROSITE" id="PS00690">
    <property type="entry name" value="DEAH_ATP_HELICASE"/>
    <property type="match status" value="1"/>
</dbReference>
<protein>
    <submittedName>
        <fullName evidence="16">Uncharacterized protein</fullName>
    </submittedName>
</protein>
<dbReference type="GO" id="GO:0005634">
    <property type="term" value="C:nucleus"/>
    <property type="evidence" value="ECO:0007669"/>
    <property type="project" value="UniProtKB-SubCell"/>
</dbReference>
<dbReference type="GO" id="GO:0005737">
    <property type="term" value="C:cytoplasm"/>
    <property type="evidence" value="ECO:0007669"/>
    <property type="project" value="TreeGrafter"/>
</dbReference>
<feature type="compositionally biased region" description="Acidic residues" evidence="12">
    <location>
        <begin position="691"/>
        <end position="704"/>
    </location>
</feature>
<accession>A0A439D935</accession>
<dbReference type="Pfam" id="PF00097">
    <property type="entry name" value="zf-C3HC4"/>
    <property type="match status" value="1"/>
</dbReference>
<evidence type="ECO:0000313" key="17">
    <source>
        <dbReference type="Proteomes" id="UP000286045"/>
    </source>
</evidence>
<evidence type="ECO:0000256" key="3">
    <source>
        <dbReference type="ARBA" id="ARBA00022723"/>
    </source>
</evidence>
<dbReference type="SMART" id="SM00487">
    <property type="entry name" value="DEXDc"/>
    <property type="match status" value="1"/>
</dbReference>
<feature type="coiled-coil region" evidence="11">
    <location>
        <begin position="1030"/>
        <end position="1057"/>
    </location>
</feature>
<dbReference type="GO" id="GO:0004386">
    <property type="term" value="F:helicase activity"/>
    <property type="evidence" value="ECO:0007669"/>
    <property type="project" value="UniProtKB-KW"/>
</dbReference>
<dbReference type="CDD" id="cd16449">
    <property type="entry name" value="RING-HC"/>
    <property type="match status" value="1"/>
</dbReference>
<dbReference type="EMBL" id="RYZI01000096">
    <property type="protein sequence ID" value="RWA10912.1"/>
    <property type="molecule type" value="Genomic_DNA"/>
</dbReference>
<evidence type="ECO:0000259" key="15">
    <source>
        <dbReference type="PROSITE" id="PS51194"/>
    </source>
</evidence>
<dbReference type="InterPro" id="IPR002464">
    <property type="entry name" value="DNA/RNA_helicase_DEAH_CS"/>
</dbReference>
<feature type="compositionally biased region" description="Acidic residues" evidence="12">
    <location>
        <begin position="829"/>
        <end position="839"/>
    </location>
</feature>
<dbReference type="GO" id="GO:0005524">
    <property type="term" value="F:ATP binding"/>
    <property type="evidence" value="ECO:0007669"/>
    <property type="project" value="UniProtKB-KW"/>
</dbReference>
<evidence type="ECO:0000259" key="14">
    <source>
        <dbReference type="PROSITE" id="PS51192"/>
    </source>
</evidence>